<comment type="caution">
    <text evidence="2">The sequence shown here is derived from an EMBL/GenBank/DDBJ whole genome shotgun (WGS) entry which is preliminary data.</text>
</comment>
<evidence type="ECO:0000313" key="3">
    <source>
        <dbReference type="Proteomes" id="UP000769780"/>
    </source>
</evidence>
<organism evidence="2 3">
    <name type="scientific">Mesobacillus maritimus</name>
    <dbReference type="NCBI Taxonomy" id="1643336"/>
    <lineage>
        <taxon>Bacteria</taxon>
        <taxon>Bacillati</taxon>
        <taxon>Bacillota</taxon>
        <taxon>Bacilli</taxon>
        <taxon>Bacillales</taxon>
        <taxon>Bacillaceae</taxon>
        <taxon>Mesobacillus</taxon>
    </lineage>
</organism>
<feature type="transmembrane region" description="Helical" evidence="1">
    <location>
        <begin position="76"/>
        <end position="96"/>
    </location>
</feature>
<gene>
    <name evidence="2" type="ORF">H0185_16695</name>
</gene>
<keyword evidence="1" id="KW-0812">Transmembrane</keyword>
<feature type="transmembrane region" description="Helical" evidence="1">
    <location>
        <begin position="131"/>
        <end position="147"/>
    </location>
</feature>
<feature type="transmembrane region" description="Helical" evidence="1">
    <location>
        <begin position="108"/>
        <end position="125"/>
    </location>
</feature>
<reference evidence="2 3" key="1">
    <citation type="submission" date="2020-07" db="EMBL/GenBank/DDBJ databases">
        <title>Fungal Genomes of the International Space Station.</title>
        <authorList>
            <person name="Seuylemezian A."/>
            <person name="Singh N.K."/>
            <person name="Wood J."/>
            <person name="Venkateswaran K."/>
        </authorList>
    </citation>
    <scope>NUCLEOTIDE SEQUENCE [LARGE SCALE GENOMIC DNA]</scope>
    <source>
        <strain evidence="2 3">PL-B2</strain>
    </source>
</reference>
<evidence type="ECO:0000313" key="2">
    <source>
        <dbReference type="EMBL" id="MBY0098426.1"/>
    </source>
</evidence>
<feature type="transmembrane region" description="Helical" evidence="1">
    <location>
        <begin position="53"/>
        <end position="70"/>
    </location>
</feature>
<accession>A0ABS7K829</accession>
<keyword evidence="1" id="KW-1133">Transmembrane helix</keyword>
<evidence type="ECO:0000256" key="1">
    <source>
        <dbReference type="SAM" id="Phobius"/>
    </source>
</evidence>
<proteinExistence type="predicted"/>
<feature type="transmembrane region" description="Helical" evidence="1">
    <location>
        <begin position="211"/>
        <end position="228"/>
    </location>
</feature>
<dbReference type="Proteomes" id="UP000769780">
    <property type="component" value="Unassembled WGS sequence"/>
</dbReference>
<feature type="transmembrane region" description="Helical" evidence="1">
    <location>
        <begin position="6"/>
        <end position="33"/>
    </location>
</feature>
<dbReference type="EMBL" id="JACWFH010000024">
    <property type="protein sequence ID" value="MBY0098426.1"/>
    <property type="molecule type" value="Genomic_DNA"/>
</dbReference>
<keyword evidence="1" id="KW-0472">Membrane</keyword>
<dbReference type="RefSeq" id="WP_221874650.1">
    <property type="nucleotide sequence ID" value="NZ_JACWFH010000024.1"/>
</dbReference>
<keyword evidence="3" id="KW-1185">Reference proteome</keyword>
<protein>
    <recommendedName>
        <fullName evidence="4">DUF4129 domain-containing protein</fullName>
    </recommendedName>
</protein>
<evidence type="ECO:0008006" key="4">
    <source>
        <dbReference type="Google" id="ProtNLM"/>
    </source>
</evidence>
<name>A0ABS7K829_9BACI</name>
<sequence>MKNYFVYLPILAILFWLMVVGYHYPVLVVILWLAFMTWRNFRFDRHGPESHPLAILLSTTFLLLIGVMFFNHVNLIWYGVTQIGLVVGGTWLKLFAESINIKSTQSSLWLISIFVLVLIAGSGVAYSVYPLLSATIGVILSAVGFVFRKVVLGIVGVIGWFGIDLTFLEGIVDEKTYQQVTGNMGGTINRALDMAADTPSNQEGFNFLNDWTISLFVVLIVVIAYFLFKKKYVRENQVVNLRTIASVEASPPSEEKERKINHTKQLTPDNPIRRKVLEFEQEALKRGYGRKSTETIEEWFARLHLKADYLDFYQKIRYGEQELNERQEQQAQRLLEELRNMGKRTVS</sequence>